<gene>
    <name evidence="7" type="primary">panE_1</name>
    <name evidence="7" type="ORF">ERS852490_01225</name>
</gene>
<dbReference type="Pfam" id="PF02558">
    <property type="entry name" value="ApbA"/>
    <property type="match status" value="1"/>
</dbReference>
<reference evidence="7 8" key="1">
    <citation type="submission" date="2015-09" db="EMBL/GenBank/DDBJ databases">
        <authorList>
            <consortium name="Pathogen Informatics"/>
        </authorList>
    </citation>
    <scope>NUCLEOTIDE SEQUENCE [LARGE SCALE GENOMIC DNA]</scope>
    <source>
        <strain evidence="7 8">2789STDY5834875</strain>
    </source>
</reference>
<name>A0A174YVN1_9FIRM</name>
<dbReference type="Proteomes" id="UP000095621">
    <property type="component" value="Unassembled WGS sequence"/>
</dbReference>
<evidence type="ECO:0000259" key="5">
    <source>
        <dbReference type="Pfam" id="PF02558"/>
    </source>
</evidence>
<dbReference type="InterPro" id="IPR013328">
    <property type="entry name" value="6PGD_dom2"/>
</dbReference>
<evidence type="ECO:0000256" key="4">
    <source>
        <dbReference type="RuleBase" id="RU362068"/>
    </source>
</evidence>
<organism evidence="7 8">
    <name type="scientific">Lachnospira eligens</name>
    <dbReference type="NCBI Taxonomy" id="39485"/>
    <lineage>
        <taxon>Bacteria</taxon>
        <taxon>Bacillati</taxon>
        <taxon>Bacillota</taxon>
        <taxon>Clostridia</taxon>
        <taxon>Lachnospirales</taxon>
        <taxon>Lachnospiraceae</taxon>
        <taxon>Lachnospira</taxon>
    </lineage>
</organism>
<dbReference type="SUPFAM" id="SSF48179">
    <property type="entry name" value="6-phosphogluconate dehydrogenase C-terminal domain-like"/>
    <property type="match status" value="1"/>
</dbReference>
<keyword evidence="4" id="KW-0566">Pantothenate biosynthesis</keyword>
<evidence type="ECO:0000256" key="3">
    <source>
        <dbReference type="ARBA" id="ARBA00023002"/>
    </source>
</evidence>
<feature type="domain" description="Ketopantoate reductase C-terminal" evidence="6">
    <location>
        <begin position="176"/>
        <end position="300"/>
    </location>
</feature>
<dbReference type="GO" id="GO:0005737">
    <property type="term" value="C:cytoplasm"/>
    <property type="evidence" value="ECO:0007669"/>
    <property type="project" value="TreeGrafter"/>
</dbReference>
<accession>A0A174YVN1</accession>
<dbReference type="InterPro" id="IPR036291">
    <property type="entry name" value="NAD(P)-bd_dom_sf"/>
</dbReference>
<dbReference type="GO" id="GO:0008677">
    <property type="term" value="F:2-dehydropantoate 2-reductase activity"/>
    <property type="evidence" value="ECO:0007669"/>
    <property type="project" value="UniProtKB-EC"/>
</dbReference>
<dbReference type="Gene3D" id="3.40.50.720">
    <property type="entry name" value="NAD(P)-binding Rossmann-like Domain"/>
    <property type="match status" value="1"/>
</dbReference>
<dbReference type="RefSeq" id="WP_055215335.1">
    <property type="nucleotide sequence ID" value="NZ_CZBU01000002.1"/>
</dbReference>
<comment type="similarity">
    <text evidence="1 4">Belongs to the ketopantoate reductase family.</text>
</comment>
<comment type="pathway">
    <text evidence="4">Cofactor biosynthesis; (R)-pantothenate biosynthesis; (R)-pantoate from 3-methyl-2-oxobutanoate: step 2/2.</text>
</comment>
<evidence type="ECO:0000256" key="1">
    <source>
        <dbReference type="ARBA" id="ARBA00007870"/>
    </source>
</evidence>
<evidence type="ECO:0000313" key="7">
    <source>
        <dbReference type="EMBL" id="CUQ76739.1"/>
    </source>
</evidence>
<dbReference type="EMBL" id="CZBU01000002">
    <property type="protein sequence ID" value="CUQ76739.1"/>
    <property type="molecule type" value="Genomic_DNA"/>
</dbReference>
<dbReference type="EC" id="1.1.1.169" evidence="4"/>
<dbReference type="NCBIfam" id="TIGR00745">
    <property type="entry name" value="apbA_panE"/>
    <property type="match status" value="1"/>
</dbReference>
<keyword evidence="3 4" id="KW-0560">Oxidoreductase</keyword>
<dbReference type="GO" id="GO:0015940">
    <property type="term" value="P:pantothenate biosynthetic process"/>
    <property type="evidence" value="ECO:0007669"/>
    <property type="project" value="UniProtKB-UniPathway"/>
</dbReference>
<dbReference type="SUPFAM" id="SSF51735">
    <property type="entry name" value="NAD(P)-binding Rossmann-fold domains"/>
    <property type="match status" value="1"/>
</dbReference>
<dbReference type="UniPathway" id="UPA00028">
    <property type="reaction ID" value="UER00004"/>
</dbReference>
<protein>
    <recommendedName>
        <fullName evidence="4">2-dehydropantoate 2-reductase</fullName>
        <ecNumber evidence="4">1.1.1.169</ecNumber>
    </recommendedName>
    <alternativeName>
        <fullName evidence="4">Ketopantoate reductase</fullName>
    </alternativeName>
</protein>
<comment type="function">
    <text evidence="4">Catalyzes the NADPH-dependent reduction of ketopantoate into pantoic acid.</text>
</comment>
<evidence type="ECO:0000313" key="8">
    <source>
        <dbReference type="Proteomes" id="UP000095621"/>
    </source>
</evidence>
<dbReference type="AlphaFoldDB" id="A0A174YVN1"/>
<dbReference type="Gene3D" id="1.10.1040.10">
    <property type="entry name" value="N-(1-d-carboxylethyl)-l-norvaline Dehydrogenase, domain 2"/>
    <property type="match status" value="1"/>
</dbReference>
<dbReference type="OrthoDB" id="9793586at2"/>
<dbReference type="InterPro" id="IPR008927">
    <property type="entry name" value="6-PGluconate_DH-like_C_sf"/>
</dbReference>
<sequence>MKIAVLGAGAMGSIYGGHLSLHNDVYMIDKKQEIVDKINADGLKLFENDKDVIYRPEAMTDSANLGEVDLVILFVKALFSKAALEENRHIIGEHTYVMTLQNGAGHEDILSEFVPKERIIIGTTEDNGAVLDFGYVRRGGKGKTNIGMLVPDSNGMLGMIKKSFDSCGFDTHIYDNIQQLIWDKLFTNVSLSALTGVLQVPIGFIAADEYAWSMTVTLIKEALAVAKALGLEFDEQEIIERVRNTSISSPEGKTSIYADLKAGRRTEVNTISGAVVRAGEKTGVDVPTHRMIVNMVHAMEDRDRKETK</sequence>
<dbReference type="FunFam" id="1.10.1040.10:FF:000017">
    <property type="entry name" value="2-dehydropantoate 2-reductase"/>
    <property type="match status" value="1"/>
</dbReference>
<dbReference type="Pfam" id="PF08546">
    <property type="entry name" value="ApbA_C"/>
    <property type="match status" value="1"/>
</dbReference>
<feature type="domain" description="Ketopantoate reductase N-terminal" evidence="5">
    <location>
        <begin position="3"/>
        <end position="149"/>
    </location>
</feature>
<comment type="catalytic activity">
    <reaction evidence="4">
        <text>(R)-pantoate + NADP(+) = 2-dehydropantoate + NADPH + H(+)</text>
        <dbReference type="Rhea" id="RHEA:16233"/>
        <dbReference type="ChEBI" id="CHEBI:11561"/>
        <dbReference type="ChEBI" id="CHEBI:15378"/>
        <dbReference type="ChEBI" id="CHEBI:15980"/>
        <dbReference type="ChEBI" id="CHEBI:57783"/>
        <dbReference type="ChEBI" id="CHEBI:58349"/>
        <dbReference type="EC" id="1.1.1.169"/>
    </reaction>
</comment>
<proteinExistence type="inferred from homology"/>
<dbReference type="InterPro" id="IPR003710">
    <property type="entry name" value="ApbA"/>
</dbReference>
<dbReference type="InterPro" id="IPR013752">
    <property type="entry name" value="KPA_reductase"/>
</dbReference>
<dbReference type="InterPro" id="IPR013332">
    <property type="entry name" value="KPR_N"/>
</dbReference>
<dbReference type="PANTHER" id="PTHR21708">
    <property type="entry name" value="PROBABLE 2-DEHYDROPANTOATE 2-REDUCTASE"/>
    <property type="match status" value="1"/>
</dbReference>
<evidence type="ECO:0000256" key="2">
    <source>
        <dbReference type="ARBA" id="ARBA00022857"/>
    </source>
</evidence>
<dbReference type="PANTHER" id="PTHR21708:SF26">
    <property type="entry name" value="2-DEHYDROPANTOATE 2-REDUCTASE"/>
    <property type="match status" value="1"/>
</dbReference>
<keyword evidence="2 4" id="KW-0521">NADP</keyword>
<evidence type="ECO:0000259" key="6">
    <source>
        <dbReference type="Pfam" id="PF08546"/>
    </source>
</evidence>
<dbReference type="InterPro" id="IPR051402">
    <property type="entry name" value="KPR-Related"/>
</dbReference>